<sequence>MSIRLEKRIPPRAAIMPLLLISCIGCSKSAEETELVRFALNGISFEVPSRMIRSDRYKAPGFVRINDPDGPIEIAAPATLVRRFAANVTCPRGS</sequence>
<evidence type="ECO:0000313" key="1">
    <source>
        <dbReference type="EMBL" id="MET1756390.1"/>
    </source>
</evidence>
<organism evidence="1 2">
    <name type="scientific">Novosphingobium kalidii</name>
    <dbReference type="NCBI Taxonomy" id="3230299"/>
    <lineage>
        <taxon>Bacteria</taxon>
        <taxon>Pseudomonadati</taxon>
        <taxon>Pseudomonadota</taxon>
        <taxon>Alphaproteobacteria</taxon>
        <taxon>Sphingomonadales</taxon>
        <taxon>Sphingomonadaceae</taxon>
        <taxon>Novosphingobium</taxon>
    </lineage>
</organism>
<proteinExistence type="predicted"/>
<comment type="caution">
    <text evidence="1">The sequence shown here is derived from an EMBL/GenBank/DDBJ whole genome shotgun (WGS) entry which is preliminary data.</text>
</comment>
<dbReference type="Proteomes" id="UP001548713">
    <property type="component" value="Unassembled WGS sequence"/>
</dbReference>
<gene>
    <name evidence="1" type="ORF">ABVV53_13130</name>
</gene>
<protein>
    <submittedName>
        <fullName evidence="1">Uncharacterized protein</fullName>
    </submittedName>
</protein>
<dbReference type="RefSeq" id="WP_353984877.1">
    <property type="nucleotide sequence ID" value="NZ_JBEWLY010000019.1"/>
</dbReference>
<accession>A0ABV2D3V7</accession>
<keyword evidence="2" id="KW-1185">Reference proteome</keyword>
<dbReference type="PROSITE" id="PS51257">
    <property type="entry name" value="PROKAR_LIPOPROTEIN"/>
    <property type="match status" value="1"/>
</dbReference>
<evidence type="ECO:0000313" key="2">
    <source>
        <dbReference type="Proteomes" id="UP001548713"/>
    </source>
</evidence>
<dbReference type="EMBL" id="JBEWLY010000019">
    <property type="protein sequence ID" value="MET1756390.1"/>
    <property type="molecule type" value="Genomic_DNA"/>
</dbReference>
<name>A0ABV2D3V7_9SPHN</name>
<reference evidence="1 2" key="1">
    <citation type="submission" date="2024-07" db="EMBL/GenBank/DDBJ databases">
        <title>Novosphingobium kalidii RD2P27.</title>
        <authorList>
            <person name="Sun J.-Q."/>
        </authorList>
    </citation>
    <scope>NUCLEOTIDE SEQUENCE [LARGE SCALE GENOMIC DNA]</scope>
    <source>
        <strain evidence="1 2">RD2P27</strain>
    </source>
</reference>